<dbReference type="HOGENOM" id="CLU_1379548_0_0_1"/>
<dbReference type="CTD" id="20240322"/>
<sequence length="198" mass="23378">MDPMFGMTAVRDTRAMDLAIYKNKTQQMILEKQNTRLQSELKHIITKLDLELGDIRDFYRENSSSQRAVVCPRGLSCDQKQHFRRIRNIKQLSISLNEFDDRLDDYKRKMDLRRYGNPFLVPALYLDTAIIGDWTVPTASDGESTDDTPIERRTLLYQNKTFIPHEILYGSKMTFHREKTNTSQRPLLLDFHRLKLTY</sequence>
<reference evidence="1 2" key="1">
    <citation type="journal article" date="2013" name="Nature">
        <title>Insights into bilaterian evolution from three spiralian genomes.</title>
        <authorList>
            <person name="Simakov O."/>
            <person name="Marletaz F."/>
            <person name="Cho S.J."/>
            <person name="Edsinger-Gonzales E."/>
            <person name="Havlak P."/>
            <person name="Hellsten U."/>
            <person name="Kuo D.H."/>
            <person name="Larsson T."/>
            <person name="Lv J."/>
            <person name="Arendt D."/>
            <person name="Savage R."/>
            <person name="Osoegawa K."/>
            <person name="de Jong P."/>
            <person name="Grimwood J."/>
            <person name="Chapman J.A."/>
            <person name="Shapiro H."/>
            <person name="Aerts A."/>
            <person name="Otillar R.P."/>
            <person name="Terry A.Y."/>
            <person name="Boore J.L."/>
            <person name="Grigoriev I.V."/>
            <person name="Lindberg D.R."/>
            <person name="Seaver E.C."/>
            <person name="Weisblat D.A."/>
            <person name="Putnam N.H."/>
            <person name="Rokhsar D.S."/>
        </authorList>
    </citation>
    <scope>NUCLEOTIDE SEQUENCE [LARGE SCALE GENOMIC DNA]</scope>
</reference>
<evidence type="ECO:0000313" key="2">
    <source>
        <dbReference type="Proteomes" id="UP000030746"/>
    </source>
</evidence>
<organism evidence="1 2">
    <name type="scientific">Lottia gigantea</name>
    <name type="common">Giant owl limpet</name>
    <dbReference type="NCBI Taxonomy" id="225164"/>
    <lineage>
        <taxon>Eukaryota</taxon>
        <taxon>Metazoa</taxon>
        <taxon>Spiralia</taxon>
        <taxon>Lophotrochozoa</taxon>
        <taxon>Mollusca</taxon>
        <taxon>Gastropoda</taxon>
        <taxon>Patellogastropoda</taxon>
        <taxon>Lottioidea</taxon>
        <taxon>Lottiidae</taxon>
        <taxon>Lottia</taxon>
    </lineage>
</organism>
<name>V3ZY14_LOTGI</name>
<dbReference type="GeneID" id="20240322"/>
<evidence type="ECO:0000313" key="1">
    <source>
        <dbReference type="EMBL" id="ESO87525.1"/>
    </source>
</evidence>
<dbReference type="RefSeq" id="XP_009061722.1">
    <property type="nucleotide sequence ID" value="XM_009063474.1"/>
</dbReference>
<dbReference type="AlphaFoldDB" id="V3ZY14"/>
<dbReference type="EMBL" id="KB202883">
    <property type="protein sequence ID" value="ESO87525.1"/>
    <property type="molecule type" value="Genomic_DNA"/>
</dbReference>
<protein>
    <submittedName>
        <fullName evidence="1">Uncharacterized protein</fullName>
    </submittedName>
</protein>
<gene>
    <name evidence="1" type="ORF">LOTGIDRAFT_166407</name>
</gene>
<keyword evidence="2" id="KW-1185">Reference proteome</keyword>
<dbReference type="OrthoDB" id="6132914at2759"/>
<proteinExistence type="predicted"/>
<dbReference type="Proteomes" id="UP000030746">
    <property type="component" value="Unassembled WGS sequence"/>
</dbReference>
<dbReference type="KEGG" id="lgi:LOTGIDRAFT_166407"/>
<accession>V3ZY14</accession>